<evidence type="ECO:0000256" key="2">
    <source>
        <dbReference type="ARBA" id="ARBA00022676"/>
    </source>
</evidence>
<gene>
    <name evidence="6" type="ORF">BCF44_109274</name>
</gene>
<dbReference type="GO" id="GO:0017000">
    <property type="term" value="P:antibiotic biosynthetic process"/>
    <property type="evidence" value="ECO:0007669"/>
    <property type="project" value="UniProtKB-ARBA"/>
</dbReference>
<organism evidence="6 7">
    <name type="scientific">Kutzneria buriramensis</name>
    <dbReference type="NCBI Taxonomy" id="1045776"/>
    <lineage>
        <taxon>Bacteria</taxon>
        <taxon>Bacillati</taxon>
        <taxon>Actinomycetota</taxon>
        <taxon>Actinomycetes</taxon>
        <taxon>Pseudonocardiales</taxon>
        <taxon>Pseudonocardiaceae</taxon>
        <taxon>Kutzneria</taxon>
    </lineage>
</organism>
<keyword evidence="7" id="KW-1185">Reference proteome</keyword>
<evidence type="ECO:0000256" key="1">
    <source>
        <dbReference type="ARBA" id="ARBA00006962"/>
    </source>
</evidence>
<dbReference type="AlphaFoldDB" id="A0A3E0HEN1"/>
<comment type="caution">
    <text evidence="6">The sequence shown here is derived from an EMBL/GenBank/DDBJ whole genome shotgun (WGS) entry which is preliminary data.</text>
</comment>
<dbReference type="GO" id="GO:0008194">
    <property type="term" value="F:UDP-glycosyltransferase activity"/>
    <property type="evidence" value="ECO:0007669"/>
    <property type="project" value="InterPro"/>
</dbReference>
<dbReference type="PANTHER" id="PTHR48050">
    <property type="entry name" value="STEROL 3-BETA-GLUCOSYLTRANSFERASE"/>
    <property type="match status" value="1"/>
</dbReference>
<dbReference type="OrthoDB" id="5488434at2"/>
<reference evidence="6 7" key="1">
    <citation type="submission" date="2018-08" db="EMBL/GenBank/DDBJ databases">
        <title>Genomic Encyclopedia of Archaeal and Bacterial Type Strains, Phase II (KMG-II): from individual species to whole genera.</title>
        <authorList>
            <person name="Goeker M."/>
        </authorList>
    </citation>
    <scope>NUCLEOTIDE SEQUENCE [LARGE SCALE GENOMIC DNA]</scope>
    <source>
        <strain evidence="6 7">DSM 45791</strain>
    </source>
</reference>
<evidence type="ECO:0000313" key="7">
    <source>
        <dbReference type="Proteomes" id="UP000256269"/>
    </source>
</evidence>
<evidence type="ECO:0000259" key="4">
    <source>
        <dbReference type="Pfam" id="PF06722"/>
    </source>
</evidence>
<dbReference type="Gene3D" id="3.40.50.2000">
    <property type="entry name" value="Glycogen Phosphorylase B"/>
    <property type="match status" value="2"/>
</dbReference>
<dbReference type="CDD" id="cd03784">
    <property type="entry name" value="GT1_Gtf-like"/>
    <property type="match status" value="1"/>
</dbReference>
<dbReference type="Pfam" id="PF21036">
    <property type="entry name" value="EryCIII-like_N"/>
    <property type="match status" value="1"/>
</dbReference>
<evidence type="ECO:0000256" key="3">
    <source>
        <dbReference type="ARBA" id="ARBA00022679"/>
    </source>
</evidence>
<dbReference type="EMBL" id="QUNO01000009">
    <property type="protein sequence ID" value="REH43731.1"/>
    <property type="molecule type" value="Genomic_DNA"/>
</dbReference>
<evidence type="ECO:0000259" key="5">
    <source>
        <dbReference type="Pfam" id="PF21036"/>
    </source>
</evidence>
<dbReference type="GO" id="GO:0016758">
    <property type="term" value="F:hexosyltransferase activity"/>
    <property type="evidence" value="ECO:0007669"/>
    <property type="project" value="UniProtKB-ARBA"/>
</dbReference>
<dbReference type="InterPro" id="IPR010610">
    <property type="entry name" value="EryCIII-like_C"/>
</dbReference>
<accession>A0A3E0HEN1</accession>
<protein>
    <submittedName>
        <fullName evidence="6">L-noviosyl transferase/D-olivosyltransferase</fullName>
    </submittedName>
</protein>
<dbReference type="RefSeq" id="WP_116177161.1">
    <property type="nucleotide sequence ID" value="NZ_CP144375.1"/>
</dbReference>
<name>A0A3E0HEN1_9PSEU</name>
<feature type="domain" description="Erythromycin biosynthesis protein CIII-like C-terminal" evidence="4">
    <location>
        <begin position="234"/>
        <end position="374"/>
    </location>
</feature>
<dbReference type="Pfam" id="PF06722">
    <property type="entry name" value="EryCIII-like_C"/>
    <property type="match status" value="1"/>
</dbReference>
<keyword evidence="3 6" id="KW-0808">Transferase</keyword>
<feature type="domain" description="Erythromycin biosynthesis protein CIII-like N-terminal" evidence="5">
    <location>
        <begin position="22"/>
        <end position="220"/>
    </location>
</feature>
<sequence length="380" mass="41115">MRLLFTTLISPGHLRPMVPLAWALRADGHDVVVTCPPNMVQWPQAAGLSARPVGEALDPVGQVRDRREPGARTGGRVDEDKYFRIGRGVSRWASAYVHGLLEFARDWRPDAVVHEPMELTGRLAAAALGVPIIRHRWGIETFDAYDRGAAEGLADTCARLGVTVEELLPYRIVDPCPPSLQDAGVSPGMPMRYVPDNGAAVVPDWVLRRPARPRVLVTLGTMTVAVAGASLLDRVVEALRGLDVEIVVAMREEDRDQLGTGEVRVSSLPLSLYADTCDLVIHHGGSGSTMSTVVAGKSHLVLPQLIDGYDHADALHRIGAGISIEDPDEQRDVELLRESVTALLNEPGYGKTAWGLAEENAARPSPRAVAGELVDAIKRY</sequence>
<dbReference type="InterPro" id="IPR050426">
    <property type="entry name" value="Glycosyltransferase_28"/>
</dbReference>
<keyword evidence="2" id="KW-0328">Glycosyltransferase</keyword>
<comment type="similarity">
    <text evidence="1">Belongs to the glycosyltransferase 28 family.</text>
</comment>
<evidence type="ECO:0000313" key="6">
    <source>
        <dbReference type="EMBL" id="REH43731.1"/>
    </source>
</evidence>
<dbReference type="InterPro" id="IPR002213">
    <property type="entry name" value="UDP_glucos_trans"/>
</dbReference>
<dbReference type="InterPro" id="IPR048284">
    <property type="entry name" value="EryCIII-like_N"/>
</dbReference>
<dbReference type="SUPFAM" id="SSF53756">
    <property type="entry name" value="UDP-Glycosyltransferase/glycogen phosphorylase"/>
    <property type="match status" value="1"/>
</dbReference>
<dbReference type="PANTHER" id="PTHR48050:SF13">
    <property type="entry name" value="STEROL 3-BETA-GLUCOSYLTRANSFERASE UGT80A2"/>
    <property type="match status" value="1"/>
</dbReference>
<dbReference type="Proteomes" id="UP000256269">
    <property type="component" value="Unassembled WGS sequence"/>
</dbReference>
<proteinExistence type="inferred from homology"/>